<feature type="compositionally biased region" description="Polar residues" evidence="1">
    <location>
        <begin position="59"/>
        <end position="71"/>
    </location>
</feature>
<evidence type="ECO:0000313" key="2">
    <source>
        <dbReference type="EMBL" id="EGV64136.1"/>
    </source>
</evidence>
<dbReference type="AlphaFoldDB" id="G3B3C5"/>
<name>G3B3C5_CANTC</name>
<proteinExistence type="predicted"/>
<evidence type="ECO:0000313" key="3">
    <source>
        <dbReference type="Proteomes" id="UP000000707"/>
    </source>
</evidence>
<sequence>MSPFAGGGIQVFSNQNRFGFERCYFTFSYTADAVHPQKGSRYYQGGNHPPPSDPGPGLANNSRVNTLSHYL</sequence>
<organism evidence="3">
    <name type="scientific">Candida tenuis (strain ATCC 10573 / BCRC 21748 / CBS 615 / JCM 9827 / NBRC 10315 / NRRL Y-1498 / VKM Y-70)</name>
    <name type="common">Yeast</name>
    <name type="synonym">Yamadazyma tenuis</name>
    <dbReference type="NCBI Taxonomy" id="590646"/>
    <lineage>
        <taxon>Eukaryota</taxon>
        <taxon>Fungi</taxon>
        <taxon>Dikarya</taxon>
        <taxon>Ascomycota</taxon>
        <taxon>Saccharomycotina</taxon>
        <taxon>Pichiomycetes</taxon>
        <taxon>Debaryomycetaceae</taxon>
        <taxon>Yamadazyma</taxon>
    </lineage>
</organism>
<keyword evidence="3" id="KW-1185">Reference proteome</keyword>
<evidence type="ECO:0000256" key="1">
    <source>
        <dbReference type="SAM" id="MobiDB-lite"/>
    </source>
</evidence>
<accession>G3B3C5</accession>
<dbReference type="HOGENOM" id="CLU_2739777_0_0_1"/>
<dbReference type="EMBL" id="GL996521">
    <property type="protein sequence ID" value="EGV64136.1"/>
    <property type="molecule type" value="Genomic_DNA"/>
</dbReference>
<dbReference type="Proteomes" id="UP000000707">
    <property type="component" value="Unassembled WGS sequence"/>
</dbReference>
<feature type="region of interest" description="Disordered" evidence="1">
    <location>
        <begin position="38"/>
        <end position="71"/>
    </location>
</feature>
<reference evidence="2 3" key="1">
    <citation type="journal article" date="2011" name="Proc. Natl. Acad. Sci. U.S.A.">
        <title>Comparative genomics of xylose-fermenting fungi for enhanced biofuel production.</title>
        <authorList>
            <person name="Wohlbach D.J."/>
            <person name="Kuo A."/>
            <person name="Sato T.K."/>
            <person name="Potts K.M."/>
            <person name="Salamov A.A."/>
            <person name="LaButti K.M."/>
            <person name="Sun H."/>
            <person name="Clum A."/>
            <person name="Pangilinan J.L."/>
            <person name="Lindquist E.A."/>
            <person name="Lucas S."/>
            <person name="Lapidus A."/>
            <person name="Jin M."/>
            <person name="Gunawan C."/>
            <person name="Balan V."/>
            <person name="Dale B.E."/>
            <person name="Jeffries T.W."/>
            <person name="Zinkel R."/>
            <person name="Barry K.W."/>
            <person name="Grigoriev I.V."/>
            <person name="Gasch A.P."/>
        </authorList>
    </citation>
    <scope>NUCLEOTIDE SEQUENCE [LARGE SCALE GENOMIC DNA]</scope>
    <source>
        <strain evidence="3">ATCC 10573 / BCRC 21748 / CBS 615 / JCM 9827 / NBRC 10315 / NRRL Y-1498 / VKM Y-70</strain>
    </source>
</reference>
<gene>
    <name evidence="2" type="ORF">CANTEDRAFT_114158</name>
</gene>
<protein>
    <submittedName>
        <fullName evidence="2">Uncharacterized protein</fullName>
    </submittedName>
</protein>